<keyword evidence="2" id="KW-1185">Reference proteome</keyword>
<dbReference type="EMBL" id="NBSK02000009">
    <property type="protein sequence ID" value="KAJ0186497.1"/>
    <property type="molecule type" value="Genomic_DNA"/>
</dbReference>
<dbReference type="PANTHER" id="PTHR48258:SF9">
    <property type="entry name" value="OS01G0348150 PROTEIN"/>
    <property type="match status" value="1"/>
</dbReference>
<evidence type="ECO:0000313" key="1">
    <source>
        <dbReference type="EMBL" id="KAJ0186497.1"/>
    </source>
</evidence>
<reference evidence="1 2" key="1">
    <citation type="journal article" date="2017" name="Nat. Commun.">
        <title>Genome assembly with in vitro proximity ligation data and whole-genome triplication in lettuce.</title>
        <authorList>
            <person name="Reyes-Chin-Wo S."/>
            <person name="Wang Z."/>
            <person name="Yang X."/>
            <person name="Kozik A."/>
            <person name="Arikit S."/>
            <person name="Song C."/>
            <person name="Xia L."/>
            <person name="Froenicke L."/>
            <person name="Lavelle D.O."/>
            <person name="Truco M.J."/>
            <person name="Xia R."/>
            <person name="Zhu S."/>
            <person name="Xu C."/>
            <person name="Xu H."/>
            <person name="Xu X."/>
            <person name="Cox K."/>
            <person name="Korf I."/>
            <person name="Meyers B.C."/>
            <person name="Michelmore R.W."/>
        </authorList>
    </citation>
    <scope>NUCLEOTIDE SEQUENCE [LARGE SCALE GENOMIC DNA]</scope>
    <source>
        <strain evidence="2">cv. Salinas</strain>
        <tissue evidence="1">Seedlings</tissue>
    </source>
</reference>
<dbReference type="Proteomes" id="UP000235145">
    <property type="component" value="Unassembled WGS sequence"/>
</dbReference>
<protein>
    <submittedName>
        <fullName evidence="1">Uncharacterized protein</fullName>
    </submittedName>
</protein>
<dbReference type="PANTHER" id="PTHR48258">
    <property type="entry name" value="DUF4218 DOMAIN-CONTAINING PROTEIN-RELATED"/>
    <property type="match status" value="1"/>
</dbReference>
<evidence type="ECO:0000313" key="2">
    <source>
        <dbReference type="Proteomes" id="UP000235145"/>
    </source>
</evidence>
<dbReference type="AlphaFoldDB" id="A0A9R1WUX9"/>
<gene>
    <name evidence="1" type="ORF">LSAT_V11C900467100</name>
</gene>
<comment type="caution">
    <text evidence="1">The sequence shown here is derived from an EMBL/GenBank/DDBJ whole genome shotgun (WGS) entry which is preliminary data.</text>
</comment>
<sequence length="222" mass="26594">MSGTKTNRKDAFWKRMLLKKTIEFFSEYHKNKHTVGIPHDKNNTTDNDAYALSAAYSSEVCTKLFIKAHFFVLQNTPEVYLYIERHKIHLKNKHPMKRQALLEKEHNEAFSHWLKVEREMMIDIHNISEDLRWVSHVLQHVVMKYTLYHINGYVFCIQSREGIFNQNSGVCVESTDTHISRKEEVTYDNTFYYGALQEIWVVDYHIRKKKNHIFNCDWVHNK</sequence>
<name>A0A9R1WUX9_LACSA</name>
<accession>A0A9R1WUX9</accession>
<organism evidence="1 2">
    <name type="scientific">Lactuca sativa</name>
    <name type="common">Garden lettuce</name>
    <dbReference type="NCBI Taxonomy" id="4236"/>
    <lineage>
        <taxon>Eukaryota</taxon>
        <taxon>Viridiplantae</taxon>
        <taxon>Streptophyta</taxon>
        <taxon>Embryophyta</taxon>
        <taxon>Tracheophyta</taxon>
        <taxon>Spermatophyta</taxon>
        <taxon>Magnoliopsida</taxon>
        <taxon>eudicotyledons</taxon>
        <taxon>Gunneridae</taxon>
        <taxon>Pentapetalae</taxon>
        <taxon>asterids</taxon>
        <taxon>campanulids</taxon>
        <taxon>Asterales</taxon>
        <taxon>Asteraceae</taxon>
        <taxon>Cichorioideae</taxon>
        <taxon>Cichorieae</taxon>
        <taxon>Lactucinae</taxon>
        <taxon>Lactuca</taxon>
    </lineage>
</organism>
<proteinExistence type="predicted"/>